<sequence length="136" mass="15147">MTKLHYISEQVTNWITSSTALVSITEHEVIPDVCKRYREEERVEHLYSCGVAGSSLGHSCSQTGQQPKQHIDQQGGEWSPAGTWKQLVRVIGFNYRDATAASPLSPTMPPRSHLRLFLVFVPRVTSLHGDSGEANE</sequence>
<gene>
    <name evidence="1" type="ORF">E2C01_011437</name>
</gene>
<protein>
    <submittedName>
        <fullName evidence="1">Uncharacterized protein</fullName>
    </submittedName>
</protein>
<name>A0A5B7DB35_PORTR</name>
<evidence type="ECO:0000313" key="2">
    <source>
        <dbReference type="Proteomes" id="UP000324222"/>
    </source>
</evidence>
<evidence type="ECO:0000313" key="1">
    <source>
        <dbReference type="EMBL" id="MPC18550.1"/>
    </source>
</evidence>
<dbReference type="Proteomes" id="UP000324222">
    <property type="component" value="Unassembled WGS sequence"/>
</dbReference>
<dbReference type="AlphaFoldDB" id="A0A5B7DB35"/>
<reference evidence="1 2" key="1">
    <citation type="submission" date="2019-05" db="EMBL/GenBank/DDBJ databases">
        <title>Another draft genome of Portunus trituberculatus and its Hox gene families provides insights of decapod evolution.</title>
        <authorList>
            <person name="Jeong J.-H."/>
            <person name="Song I."/>
            <person name="Kim S."/>
            <person name="Choi T."/>
            <person name="Kim D."/>
            <person name="Ryu S."/>
            <person name="Kim W."/>
        </authorList>
    </citation>
    <scope>NUCLEOTIDE SEQUENCE [LARGE SCALE GENOMIC DNA]</scope>
    <source>
        <tissue evidence="1">Muscle</tissue>
    </source>
</reference>
<proteinExistence type="predicted"/>
<comment type="caution">
    <text evidence="1">The sequence shown here is derived from an EMBL/GenBank/DDBJ whole genome shotgun (WGS) entry which is preliminary data.</text>
</comment>
<keyword evidence="2" id="KW-1185">Reference proteome</keyword>
<dbReference type="EMBL" id="VSRR010000691">
    <property type="protein sequence ID" value="MPC18550.1"/>
    <property type="molecule type" value="Genomic_DNA"/>
</dbReference>
<organism evidence="1 2">
    <name type="scientific">Portunus trituberculatus</name>
    <name type="common">Swimming crab</name>
    <name type="synonym">Neptunus trituberculatus</name>
    <dbReference type="NCBI Taxonomy" id="210409"/>
    <lineage>
        <taxon>Eukaryota</taxon>
        <taxon>Metazoa</taxon>
        <taxon>Ecdysozoa</taxon>
        <taxon>Arthropoda</taxon>
        <taxon>Crustacea</taxon>
        <taxon>Multicrustacea</taxon>
        <taxon>Malacostraca</taxon>
        <taxon>Eumalacostraca</taxon>
        <taxon>Eucarida</taxon>
        <taxon>Decapoda</taxon>
        <taxon>Pleocyemata</taxon>
        <taxon>Brachyura</taxon>
        <taxon>Eubrachyura</taxon>
        <taxon>Portunoidea</taxon>
        <taxon>Portunidae</taxon>
        <taxon>Portuninae</taxon>
        <taxon>Portunus</taxon>
    </lineage>
</organism>
<accession>A0A5B7DB35</accession>